<accession>A0ACB7ZZP2</accession>
<sequence length="231" mass="25363">MNVELTDSNRLKMSRLPAYEQVLRLGRDDSTAILLDIGCCFGNDLREAVKDGFPVKNIIGSDLHPELWNLGHELFKSTPESFPAHFVPGDAFDPSILSATPISSEPTEAAVPDLATLKSLNPLQGHISAIHASAFFHLFDEEKQLHMARALAGLLSPKSGSVIFGLHTGSDKKGKVSQTYMGTQLNMFCHDLKSWTALWDGQVFVKGTVNVDARLMDVAGYRLLVWSVTRV</sequence>
<evidence type="ECO:0000313" key="2">
    <source>
        <dbReference type="Proteomes" id="UP000790377"/>
    </source>
</evidence>
<evidence type="ECO:0000313" key="1">
    <source>
        <dbReference type="EMBL" id="KAH7906745.1"/>
    </source>
</evidence>
<dbReference type="EMBL" id="MU267981">
    <property type="protein sequence ID" value="KAH7906745.1"/>
    <property type="molecule type" value="Genomic_DNA"/>
</dbReference>
<comment type="caution">
    <text evidence="1">The sequence shown here is derived from an EMBL/GenBank/DDBJ whole genome shotgun (WGS) entry which is preliminary data.</text>
</comment>
<keyword evidence="2" id="KW-1185">Reference proteome</keyword>
<proteinExistence type="predicted"/>
<reference evidence="1" key="1">
    <citation type="journal article" date="2021" name="New Phytol.">
        <title>Evolutionary innovations through gain and loss of genes in the ectomycorrhizal Boletales.</title>
        <authorList>
            <person name="Wu G."/>
            <person name="Miyauchi S."/>
            <person name="Morin E."/>
            <person name="Kuo A."/>
            <person name="Drula E."/>
            <person name="Varga T."/>
            <person name="Kohler A."/>
            <person name="Feng B."/>
            <person name="Cao Y."/>
            <person name="Lipzen A."/>
            <person name="Daum C."/>
            <person name="Hundley H."/>
            <person name="Pangilinan J."/>
            <person name="Johnson J."/>
            <person name="Barry K."/>
            <person name="LaButti K."/>
            <person name="Ng V."/>
            <person name="Ahrendt S."/>
            <person name="Min B."/>
            <person name="Choi I.G."/>
            <person name="Park H."/>
            <person name="Plett J.M."/>
            <person name="Magnuson J."/>
            <person name="Spatafora J.W."/>
            <person name="Nagy L.G."/>
            <person name="Henrissat B."/>
            <person name="Grigoriev I.V."/>
            <person name="Yang Z.L."/>
            <person name="Xu J."/>
            <person name="Martin F.M."/>
        </authorList>
    </citation>
    <scope>NUCLEOTIDE SEQUENCE</scope>
    <source>
        <strain evidence="1">ATCC 28755</strain>
    </source>
</reference>
<dbReference type="Proteomes" id="UP000790377">
    <property type="component" value="Unassembled WGS sequence"/>
</dbReference>
<organism evidence="1 2">
    <name type="scientific">Hygrophoropsis aurantiaca</name>
    <dbReference type="NCBI Taxonomy" id="72124"/>
    <lineage>
        <taxon>Eukaryota</taxon>
        <taxon>Fungi</taxon>
        <taxon>Dikarya</taxon>
        <taxon>Basidiomycota</taxon>
        <taxon>Agaricomycotina</taxon>
        <taxon>Agaricomycetes</taxon>
        <taxon>Agaricomycetidae</taxon>
        <taxon>Boletales</taxon>
        <taxon>Coniophorineae</taxon>
        <taxon>Hygrophoropsidaceae</taxon>
        <taxon>Hygrophoropsis</taxon>
    </lineage>
</organism>
<name>A0ACB7ZZP2_9AGAM</name>
<gene>
    <name evidence="1" type="ORF">BJ138DRAFT_1161921</name>
</gene>
<protein>
    <submittedName>
        <fullName evidence="1">Uncharacterized protein</fullName>
    </submittedName>
</protein>